<protein>
    <recommendedName>
        <fullName evidence="1">TTF-type domain-containing protein</fullName>
    </recommendedName>
</protein>
<dbReference type="OrthoDB" id="1692427at2759"/>
<evidence type="ECO:0000313" key="2">
    <source>
        <dbReference type="EMBL" id="PIN22599.1"/>
    </source>
</evidence>
<feature type="domain" description="TTF-type" evidence="1">
    <location>
        <begin position="1"/>
        <end position="81"/>
    </location>
</feature>
<gene>
    <name evidence="2" type="ORF">CDL12_04689</name>
</gene>
<dbReference type="EMBL" id="NKXS01000730">
    <property type="protein sequence ID" value="PIN22599.1"/>
    <property type="molecule type" value="Genomic_DNA"/>
</dbReference>
<organism evidence="2 3">
    <name type="scientific">Handroanthus impetiginosus</name>
    <dbReference type="NCBI Taxonomy" id="429701"/>
    <lineage>
        <taxon>Eukaryota</taxon>
        <taxon>Viridiplantae</taxon>
        <taxon>Streptophyta</taxon>
        <taxon>Embryophyta</taxon>
        <taxon>Tracheophyta</taxon>
        <taxon>Spermatophyta</taxon>
        <taxon>Magnoliopsida</taxon>
        <taxon>eudicotyledons</taxon>
        <taxon>Gunneridae</taxon>
        <taxon>Pentapetalae</taxon>
        <taxon>asterids</taxon>
        <taxon>lamiids</taxon>
        <taxon>Lamiales</taxon>
        <taxon>Bignoniaceae</taxon>
        <taxon>Crescentiina</taxon>
        <taxon>Tabebuia alliance</taxon>
        <taxon>Handroanthus</taxon>
    </lineage>
</organism>
<dbReference type="PANTHER" id="PTHR45749:SF35">
    <property type="entry name" value="AC-LIKE TRANSPOSASE-RELATED"/>
    <property type="match status" value="1"/>
</dbReference>
<name>A0A2G9HYL7_9LAMI</name>
<dbReference type="PANTHER" id="PTHR45749">
    <property type="match status" value="1"/>
</dbReference>
<proteinExistence type="predicted"/>
<dbReference type="STRING" id="429701.A0A2G9HYL7"/>
<dbReference type="SMART" id="SM00597">
    <property type="entry name" value="ZnF_TTF"/>
    <property type="match status" value="1"/>
</dbReference>
<accession>A0A2G9HYL7</accession>
<reference evidence="3" key="1">
    <citation type="journal article" date="2018" name="Gigascience">
        <title>Genome assembly of the Pink Ipe (Handroanthus impetiginosus, Bignoniaceae), a highly valued, ecologically keystone Neotropical timber forest tree.</title>
        <authorList>
            <person name="Silva-Junior O.B."/>
            <person name="Grattapaglia D."/>
            <person name="Novaes E."/>
            <person name="Collevatti R.G."/>
        </authorList>
    </citation>
    <scope>NUCLEOTIDE SEQUENCE [LARGE SCALE GENOMIC DNA]</scope>
    <source>
        <strain evidence="3">cv. UFG-1</strain>
    </source>
</reference>
<keyword evidence="3" id="KW-1185">Reference proteome</keyword>
<dbReference type="InterPro" id="IPR006580">
    <property type="entry name" value="Znf_TTF"/>
</dbReference>
<comment type="caution">
    <text evidence="2">The sequence shown here is derived from an EMBL/GenBank/DDBJ whole genome shotgun (WGS) entry which is preliminary data.</text>
</comment>
<evidence type="ECO:0000259" key="1">
    <source>
        <dbReference type="SMART" id="SM00597"/>
    </source>
</evidence>
<evidence type="ECO:0000313" key="3">
    <source>
        <dbReference type="Proteomes" id="UP000231279"/>
    </source>
</evidence>
<dbReference type="Proteomes" id="UP000231279">
    <property type="component" value="Unassembled WGS sequence"/>
</dbReference>
<sequence length="331" mass="38872">MPNGEKYERRWLVYSKDLDKVFCFCCKLFNSTSNTSKLANEGTNDWKNLGNKIKEHEISNKHVVNMSSWTDLEARLLKNKTIDKHAQEQIDRDREHWGKSLIEMIAEFDPIMQEHIRLIKHNEIHNHYLGHNIQNELINLLGSEVKSKIIDKIIEAKYFSIMLDCTPDLTIGFQSPQIRDALLKLIEVSEDPKTKSEANCLVTYELENFGFLLGMTIWYDVLFAINSISKNLQSKDTWIDIAIDQLKVDQASFSLQNEFEQFKMYEDILGFLFSTRKLKSLDNENLEKYCVNLECFLKHNNRSDIDEILEEIDYKNLINNFVSQKARKIKF</sequence>
<dbReference type="AlphaFoldDB" id="A0A2G9HYL7"/>